<reference evidence="1 2" key="2">
    <citation type="submission" date="2018-11" db="EMBL/GenBank/DDBJ databases">
        <authorList>
            <consortium name="Pathogen Informatics"/>
        </authorList>
    </citation>
    <scope>NUCLEOTIDE SEQUENCE [LARGE SCALE GENOMIC DNA]</scope>
    <source>
        <strain evidence="1 2">NST_G2</strain>
    </source>
</reference>
<accession>A0A183SUN5</accession>
<protein>
    <submittedName>
        <fullName evidence="1 3">Uncharacterized protein</fullName>
    </submittedName>
</protein>
<dbReference type="AlphaFoldDB" id="A0A183SUN5"/>
<dbReference type="Proteomes" id="UP000275846">
    <property type="component" value="Unassembled WGS sequence"/>
</dbReference>
<sequence length="113" mass="12283">MESRKDGGSISKARHSNEAVICPTIGIADHLGHQHVLPISPPDENIVQQLPAPRPTVHLRGLLPRRKKKFISRQFRTHPVLRSANADKPGAGFTVAGHQAGECSTSLDGDRKN</sequence>
<evidence type="ECO:0000313" key="2">
    <source>
        <dbReference type="Proteomes" id="UP000275846"/>
    </source>
</evidence>
<organism evidence="3">
    <name type="scientific">Schistocephalus solidus</name>
    <name type="common">Tapeworm</name>
    <dbReference type="NCBI Taxonomy" id="70667"/>
    <lineage>
        <taxon>Eukaryota</taxon>
        <taxon>Metazoa</taxon>
        <taxon>Spiralia</taxon>
        <taxon>Lophotrochozoa</taxon>
        <taxon>Platyhelminthes</taxon>
        <taxon>Cestoda</taxon>
        <taxon>Eucestoda</taxon>
        <taxon>Diphyllobothriidea</taxon>
        <taxon>Diphyllobothriidae</taxon>
        <taxon>Schistocephalus</taxon>
    </lineage>
</organism>
<dbReference type="EMBL" id="UYSU01034384">
    <property type="protein sequence ID" value="VDL94318.1"/>
    <property type="molecule type" value="Genomic_DNA"/>
</dbReference>
<evidence type="ECO:0000313" key="1">
    <source>
        <dbReference type="EMBL" id="VDL94318.1"/>
    </source>
</evidence>
<name>A0A183SUN5_SCHSO</name>
<reference evidence="3" key="1">
    <citation type="submission" date="2016-06" db="UniProtKB">
        <authorList>
            <consortium name="WormBaseParasite"/>
        </authorList>
    </citation>
    <scope>IDENTIFICATION</scope>
</reference>
<dbReference type="WBParaSite" id="SSLN_0000823701-mRNA-1">
    <property type="protein sequence ID" value="SSLN_0000823701-mRNA-1"/>
    <property type="gene ID" value="SSLN_0000823701"/>
</dbReference>
<keyword evidence="2" id="KW-1185">Reference proteome</keyword>
<proteinExistence type="predicted"/>
<evidence type="ECO:0000313" key="3">
    <source>
        <dbReference type="WBParaSite" id="SSLN_0000823701-mRNA-1"/>
    </source>
</evidence>
<gene>
    <name evidence="1" type="ORF">SSLN_LOCUS7933</name>
</gene>